<proteinExistence type="evidence at transcript level"/>
<dbReference type="GeneID" id="100382026"/>
<name>C0P3R4_MAIZE</name>
<evidence type="ECO:0000313" key="1">
    <source>
        <dbReference type="EMBL" id="ACN27630.1"/>
    </source>
</evidence>
<protein>
    <submittedName>
        <fullName evidence="1 2">Uncharacterized protein</fullName>
    </submittedName>
</protein>
<dbReference type="Proteomes" id="UP000007305">
    <property type="component" value="Chromosome 5"/>
</dbReference>
<keyword evidence="3" id="KW-1185">Reference proteome</keyword>
<reference evidence="2" key="5">
    <citation type="submission" date="2021-05" db="UniProtKB">
        <authorList>
            <consortium name="EnsemblPlants"/>
        </authorList>
    </citation>
    <scope>IDENTIFICATION</scope>
    <source>
        <strain evidence="2">cv. B73</strain>
    </source>
</reference>
<dbReference type="Gramene" id="Zm00001eb234420_T001">
    <property type="protein sequence ID" value="Zm00001eb234420_P001"/>
    <property type="gene ID" value="Zm00001eb234420"/>
</dbReference>
<organism evidence="1">
    <name type="scientific">Zea mays</name>
    <name type="common">Maize</name>
    <dbReference type="NCBI Taxonomy" id="4577"/>
    <lineage>
        <taxon>Eukaryota</taxon>
        <taxon>Viridiplantae</taxon>
        <taxon>Streptophyta</taxon>
        <taxon>Embryophyta</taxon>
        <taxon>Tracheophyta</taxon>
        <taxon>Spermatophyta</taxon>
        <taxon>Magnoliopsida</taxon>
        <taxon>Liliopsida</taxon>
        <taxon>Poales</taxon>
        <taxon>Poaceae</taxon>
        <taxon>PACMAD clade</taxon>
        <taxon>Panicoideae</taxon>
        <taxon>Andropogonodae</taxon>
        <taxon>Andropogoneae</taxon>
        <taxon>Tripsacinae</taxon>
        <taxon>Zea</taxon>
    </lineage>
</organism>
<reference evidence="1" key="1">
    <citation type="journal article" date="2009" name="PLoS Genet.">
        <title>Sequencing, mapping, and analysis of 27,455 maize full-length cDNAs.</title>
        <authorList>
            <person name="Soderlund C."/>
            <person name="Descour A."/>
            <person name="Kudrna D."/>
            <person name="Bomhoff M."/>
            <person name="Boyd L."/>
            <person name="Currie J."/>
            <person name="Angelova A."/>
            <person name="Collura K."/>
            <person name="Wissotski M."/>
            <person name="Ashley E."/>
            <person name="Morrow D."/>
            <person name="Fernandes J."/>
            <person name="Walbot V."/>
            <person name="Yu Y."/>
        </authorList>
    </citation>
    <scope>NUCLEOTIDE SEQUENCE</scope>
    <source>
        <strain evidence="1">B73</strain>
    </source>
</reference>
<evidence type="ECO:0000313" key="2">
    <source>
        <dbReference type="EnsemblPlants" id="Zm00001eb234420_P001"/>
    </source>
</evidence>
<dbReference type="EMBL" id="BT062933">
    <property type="protein sequence ID" value="ACN27630.1"/>
    <property type="molecule type" value="mRNA"/>
</dbReference>
<reference evidence="1" key="3">
    <citation type="submission" date="2012-06" db="EMBL/GenBank/DDBJ databases">
        <authorList>
            <person name="Yu Y."/>
            <person name="Currie J."/>
            <person name="Lomeli R."/>
            <person name="Angelova A."/>
            <person name="Collura K."/>
            <person name="Wissotski M."/>
            <person name="Campos D."/>
            <person name="Kudrna D."/>
            <person name="Golser W."/>
            <person name="Ashely E."/>
            <person name="Descour A."/>
            <person name="Fernandes J."/>
            <person name="Soderlund C."/>
            <person name="Walbot V."/>
        </authorList>
    </citation>
    <scope>NUCLEOTIDE SEQUENCE</scope>
    <source>
        <strain evidence="1">B73</strain>
    </source>
</reference>
<accession>C0P3R4</accession>
<dbReference type="AlphaFoldDB" id="C0P3R4"/>
<sequence>MEGCRGSPTLLPLCSMITGIRGCHQRAPAPRRSSLSSHALGRLELRCGRPPLTHSAAGRRRACGSGPALDSPSRCFAVSCFLLAAFGAYTRCTSVQSSNVLLERRAGSKGCSCR</sequence>
<evidence type="ECO:0000313" key="3">
    <source>
        <dbReference type="Proteomes" id="UP000007305"/>
    </source>
</evidence>
<reference evidence="2" key="4">
    <citation type="submission" date="2019-07" db="EMBL/GenBank/DDBJ databases">
        <authorList>
            <person name="Seetharam A."/>
            <person name="Woodhouse M."/>
            <person name="Cannon E."/>
        </authorList>
    </citation>
    <scope>NUCLEOTIDE SEQUENCE [LARGE SCALE GENOMIC DNA]</scope>
    <source>
        <strain evidence="2">cv. B73</strain>
    </source>
</reference>
<reference evidence="3" key="2">
    <citation type="journal article" date="2009" name="Science">
        <title>The B73 maize genome: complexity, diversity, and dynamics.</title>
        <authorList>
            <person name="Schnable P.S."/>
            <person name="Ware D."/>
            <person name="Fulton R.S."/>
            <person name="Stein J.C."/>
            <person name="Wei F."/>
            <person name="Pasternak S."/>
            <person name="Liang C."/>
            <person name="Zhang J."/>
            <person name="Fulton L."/>
            <person name="Graves T.A."/>
            <person name="Minx P."/>
            <person name="Reily A.D."/>
            <person name="Courtney L."/>
            <person name="Kruchowski S.S."/>
            <person name="Tomlinson C."/>
            <person name="Strong C."/>
            <person name="Delehaunty K."/>
            <person name="Fronick C."/>
            <person name="Courtney B."/>
            <person name="Rock S.M."/>
            <person name="Belter E."/>
            <person name="Du F."/>
            <person name="Kim K."/>
            <person name="Abbott R.M."/>
            <person name="Cotton M."/>
            <person name="Levy A."/>
            <person name="Marchetto P."/>
            <person name="Ochoa K."/>
            <person name="Jackson S.M."/>
            <person name="Gillam B."/>
            <person name="Chen W."/>
            <person name="Yan L."/>
            <person name="Higginbotham J."/>
            <person name="Cardenas M."/>
            <person name="Waligorski J."/>
            <person name="Applebaum E."/>
            <person name="Phelps L."/>
            <person name="Falcone J."/>
            <person name="Kanchi K."/>
            <person name="Thane T."/>
            <person name="Scimone A."/>
            <person name="Thane N."/>
            <person name="Henke J."/>
            <person name="Wang T."/>
            <person name="Ruppert J."/>
            <person name="Shah N."/>
            <person name="Rotter K."/>
            <person name="Hodges J."/>
            <person name="Ingenthron E."/>
            <person name="Cordes M."/>
            <person name="Kohlberg S."/>
            <person name="Sgro J."/>
            <person name="Delgado B."/>
            <person name="Mead K."/>
            <person name="Chinwalla A."/>
            <person name="Leonard S."/>
            <person name="Crouse K."/>
            <person name="Collura K."/>
            <person name="Kudrna D."/>
            <person name="Currie J."/>
            <person name="He R."/>
            <person name="Angelova A."/>
            <person name="Rajasekar S."/>
            <person name="Mueller T."/>
            <person name="Lomeli R."/>
            <person name="Scara G."/>
            <person name="Ko A."/>
            <person name="Delaney K."/>
            <person name="Wissotski M."/>
            <person name="Lopez G."/>
            <person name="Campos D."/>
            <person name="Braidotti M."/>
            <person name="Ashley E."/>
            <person name="Golser W."/>
            <person name="Kim H."/>
            <person name="Lee S."/>
            <person name="Lin J."/>
            <person name="Dujmic Z."/>
            <person name="Kim W."/>
            <person name="Talag J."/>
            <person name="Zuccolo A."/>
            <person name="Fan C."/>
            <person name="Sebastian A."/>
            <person name="Kramer M."/>
            <person name="Spiegel L."/>
            <person name="Nascimento L."/>
            <person name="Zutavern T."/>
            <person name="Miller B."/>
            <person name="Ambroise C."/>
            <person name="Muller S."/>
            <person name="Spooner W."/>
            <person name="Narechania A."/>
            <person name="Ren L."/>
            <person name="Wei S."/>
            <person name="Kumari S."/>
            <person name="Faga B."/>
            <person name="Levy M.J."/>
            <person name="McMahan L."/>
            <person name="Van Buren P."/>
            <person name="Vaughn M.W."/>
            <person name="Ying K."/>
            <person name="Yeh C.-T."/>
            <person name="Emrich S.J."/>
            <person name="Jia Y."/>
            <person name="Kalyanaraman A."/>
            <person name="Hsia A.-P."/>
            <person name="Barbazuk W.B."/>
            <person name="Baucom R.S."/>
            <person name="Brutnell T.P."/>
            <person name="Carpita N.C."/>
            <person name="Chaparro C."/>
            <person name="Chia J.-M."/>
            <person name="Deragon J.-M."/>
            <person name="Estill J.C."/>
            <person name="Fu Y."/>
            <person name="Jeddeloh J.A."/>
            <person name="Han Y."/>
            <person name="Lee H."/>
            <person name="Li P."/>
            <person name="Lisch D.R."/>
            <person name="Liu S."/>
            <person name="Liu Z."/>
            <person name="Nagel D.H."/>
            <person name="McCann M.C."/>
            <person name="SanMiguel P."/>
            <person name="Myers A.M."/>
            <person name="Nettleton D."/>
            <person name="Nguyen J."/>
            <person name="Penning B.W."/>
            <person name="Ponnala L."/>
            <person name="Schneider K.L."/>
            <person name="Schwartz D.C."/>
            <person name="Sharma A."/>
            <person name="Soderlund C."/>
            <person name="Springer N.M."/>
            <person name="Sun Q."/>
            <person name="Wang H."/>
            <person name="Waterman M."/>
            <person name="Westerman R."/>
            <person name="Wolfgruber T.K."/>
            <person name="Yang L."/>
            <person name="Yu Y."/>
            <person name="Zhang L."/>
            <person name="Zhou S."/>
            <person name="Zhu Q."/>
            <person name="Bennetzen J.L."/>
            <person name="Dawe R.K."/>
            <person name="Jiang J."/>
            <person name="Jiang N."/>
            <person name="Presting G.G."/>
            <person name="Wessler S.R."/>
            <person name="Aluru S."/>
            <person name="Martienssen R.A."/>
            <person name="Clifton S.W."/>
            <person name="McCombie W.R."/>
            <person name="Wing R.A."/>
            <person name="Wilson R.K."/>
        </authorList>
    </citation>
    <scope>NUCLEOTIDE SEQUENCE [LARGE SCALE GENOMIC DNA]</scope>
    <source>
        <strain evidence="3">cv. B73</strain>
    </source>
</reference>
<dbReference type="HOGENOM" id="CLU_2124689_0_0_1"/>
<dbReference type="KEGG" id="zma:100382026"/>
<dbReference type="EnsemblPlants" id="Zm00001eb234420_T001">
    <property type="protein sequence ID" value="Zm00001eb234420_P001"/>
    <property type="gene ID" value="Zm00001eb234420"/>
</dbReference>
<dbReference type="RefSeq" id="NP_001168262.1">
    <property type="nucleotide sequence ID" value="NM_001174791.1"/>
</dbReference>
<gene>
    <name evidence="2" type="primary">LOC100382026</name>
</gene>